<dbReference type="STRING" id="10029.G3GXL3"/>
<keyword evidence="1" id="KW-0812">Transmembrane</keyword>
<accession>G3GXL3</accession>
<dbReference type="Proteomes" id="UP000001075">
    <property type="component" value="Unassembled WGS sequence"/>
</dbReference>
<keyword evidence="1" id="KW-0472">Membrane</keyword>
<dbReference type="AlphaFoldDB" id="G3GXL3"/>
<reference evidence="2" key="1">
    <citation type="journal article" date="2011" name="Nat. Biotechnol.">
        <title>The genomic sequence of the Chinese hamster ovary (CHO)-K1 cell line.</title>
        <authorList>
            <person name="Xu X."/>
            <person name="Nagarajan H."/>
            <person name="Lewis N.E."/>
            <person name="Pan S."/>
            <person name="Cai Z."/>
            <person name="Liu X."/>
            <person name="Chen W."/>
            <person name="Xie M."/>
            <person name="Wang W."/>
            <person name="Hammond S."/>
            <person name="Andersen M.R."/>
            <person name="Neff N."/>
            <person name="Passarelli B."/>
            <person name="Koh W."/>
            <person name="Fan H.C."/>
            <person name="Wang J."/>
            <person name="Gui Y."/>
            <person name="Lee K.H."/>
            <person name="Betenbaugh M.J."/>
            <person name="Quake S.R."/>
            <person name="Famili I."/>
            <person name="Palsson B.O."/>
            <person name="Wang J."/>
        </authorList>
    </citation>
    <scope>NUCLEOTIDE SEQUENCE [LARGE SCALE GENOMIC DNA]</scope>
    <source>
        <strain evidence="2">CHO K1 cell line</strain>
    </source>
</reference>
<proteinExistence type="predicted"/>
<evidence type="ECO:0000313" key="2">
    <source>
        <dbReference type="Proteomes" id="UP000001075"/>
    </source>
</evidence>
<organism evidence="1 2">
    <name type="scientific">Cricetulus griseus</name>
    <name type="common">Chinese hamster</name>
    <name type="synonym">Cricetulus barabensis griseus</name>
    <dbReference type="NCBI Taxonomy" id="10029"/>
    <lineage>
        <taxon>Eukaryota</taxon>
        <taxon>Metazoa</taxon>
        <taxon>Chordata</taxon>
        <taxon>Craniata</taxon>
        <taxon>Vertebrata</taxon>
        <taxon>Euteleostomi</taxon>
        <taxon>Mammalia</taxon>
        <taxon>Eutheria</taxon>
        <taxon>Euarchontoglires</taxon>
        <taxon>Glires</taxon>
        <taxon>Rodentia</taxon>
        <taxon>Myomorpha</taxon>
        <taxon>Muroidea</taxon>
        <taxon>Cricetidae</taxon>
        <taxon>Cricetinae</taxon>
        <taxon>Cricetulus</taxon>
    </lineage>
</organism>
<dbReference type="PANTHER" id="PTHR33331:SF13">
    <property type="entry name" value="COILED-COIL DOMAIN CONTAINING 162"/>
    <property type="match status" value="1"/>
</dbReference>
<sequence>MGDPFLVEEVGLLALRSAVDKEQKQGQDFHALLLETFSNLLELLTLRHRLIEMNVESAHLARLYKELAQEMGFEEFHLYMRPVPFEFVSHKDKVDLPPPVFMTSLLEDSSQVDRYSPTALVLAITELGDNQIGKFSFYTKDAILKLLFHSGVENMQMSLACQATQKNALMAAIQQAAFYDIPGTDSPGDAKAFSMFPWRAFLEDGGPFPVMSSIPNTLEYDMQMCLCGLSDRDRKVAHVELVGVQALMEDVLLSGSHVITDHSPERQATQYNTQLDWSKRLGLCPSQLESHAKASALLEGPCEAVMPFALLKCFLVLWKQLEVLKEHWGRLKLQGQEINSAPLHKQFSELYEADIFYPSMKALARRVGKEDEFEELIIRSQSILPPMGASEIEIKAQQVHRALQFAFEKLPCCTGTGT</sequence>
<dbReference type="InterPro" id="IPR040401">
    <property type="entry name" value="CCDC162"/>
</dbReference>
<dbReference type="PANTHER" id="PTHR33331">
    <property type="entry name" value="COILED-COIL DOMAIN-CONTAINING PROTEIN 162"/>
    <property type="match status" value="1"/>
</dbReference>
<evidence type="ECO:0000313" key="1">
    <source>
        <dbReference type="EMBL" id="EGV98845.1"/>
    </source>
</evidence>
<gene>
    <name evidence="1" type="ORF">I79_002505</name>
</gene>
<dbReference type="PaxDb" id="10029-XP_007616481.1"/>
<dbReference type="EMBL" id="JH000060">
    <property type="protein sequence ID" value="EGV98845.1"/>
    <property type="molecule type" value="Genomic_DNA"/>
</dbReference>
<name>G3GXL3_CRIGR</name>
<protein>
    <submittedName>
        <fullName evidence="1">Transmembrane protein FLJ37396</fullName>
    </submittedName>
</protein>
<dbReference type="eggNOG" id="ENOG502QRID">
    <property type="taxonomic scope" value="Eukaryota"/>
</dbReference>
<dbReference type="InParanoid" id="G3GXL3"/>